<dbReference type="PANTHER" id="PTHR47505">
    <property type="entry name" value="DNA UTILIZATION PROTEIN YHGH"/>
    <property type="match status" value="1"/>
</dbReference>
<keyword evidence="4" id="KW-1185">Reference proteome</keyword>
<evidence type="ECO:0000259" key="2">
    <source>
        <dbReference type="Pfam" id="PF18912"/>
    </source>
</evidence>
<organism evidence="3 4">
    <name type="scientific">Gilvimarinus gilvus</name>
    <dbReference type="NCBI Taxonomy" id="3058038"/>
    <lineage>
        <taxon>Bacteria</taxon>
        <taxon>Pseudomonadati</taxon>
        <taxon>Pseudomonadota</taxon>
        <taxon>Gammaproteobacteria</taxon>
        <taxon>Cellvibrionales</taxon>
        <taxon>Cellvibrionaceae</taxon>
        <taxon>Gilvimarinus</taxon>
    </lineage>
</organism>
<dbReference type="PANTHER" id="PTHR47505:SF1">
    <property type="entry name" value="DNA UTILIZATION PROTEIN YHGH"/>
    <property type="match status" value="1"/>
</dbReference>
<dbReference type="Proteomes" id="UP001273505">
    <property type="component" value="Unassembled WGS sequence"/>
</dbReference>
<dbReference type="Gene3D" id="3.40.50.2020">
    <property type="match status" value="1"/>
</dbReference>
<feature type="domain" description="Double zinc ribbon" evidence="2">
    <location>
        <begin position="3"/>
        <end position="54"/>
    </location>
</feature>
<dbReference type="Pfam" id="PF18912">
    <property type="entry name" value="DZR_2"/>
    <property type="match status" value="1"/>
</dbReference>
<name>A0ABU4RTW0_9GAMM</name>
<accession>A0ABU4RTW0</accession>
<dbReference type="EMBL" id="JAXAFO010000003">
    <property type="protein sequence ID" value="MDX6848323.1"/>
    <property type="molecule type" value="Genomic_DNA"/>
</dbReference>
<dbReference type="SUPFAM" id="SSF53271">
    <property type="entry name" value="PRTase-like"/>
    <property type="match status" value="1"/>
</dbReference>
<dbReference type="InterPro" id="IPR051910">
    <property type="entry name" value="ComF/GntX_DNA_util-trans"/>
</dbReference>
<dbReference type="InterPro" id="IPR000836">
    <property type="entry name" value="PRTase_dom"/>
</dbReference>
<evidence type="ECO:0000256" key="1">
    <source>
        <dbReference type="ARBA" id="ARBA00008007"/>
    </source>
</evidence>
<protein>
    <submittedName>
        <fullName evidence="3">ComF family protein</fullName>
    </submittedName>
</protein>
<dbReference type="CDD" id="cd06223">
    <property type="entry name" value="PRTases_typeI"/>
    <property type="match status" value="1"/>
</dbReference>
<gene>
    <name evidence="3" type="ORF">SCD92_03055</name>
</gene>
<evidence type="ECO:0000313" key="3">
    <source>
        <dbReference type="EMBL" id="MDX6848323.1"/>
    </source>
</evidence>
<sequence length="228" mass="25685">MQFTPVCLLCQQRAAQRLCPDCYTAIAHLAIGTNQCQQCALPLAPEEPYCGECLALPPSFDCAYIPYRYQYPLDYLVARYKFSSCLASGQLLRELFTQFIATYAPTPDIIIPTPLHWRSQFKRGYNQSLQLARAAAQTLDLPVSTKHLYKLRHTPVQHGLPRRERKLNLRQCFHCKPLQGQAVALVDDVVTTGTTARELSKHLLRAGAGSVHIWALARTPSARHTHDL</sequence>
<dbReference type="InterPro" id="IPR044005">
    <property type="entry name" value="DZR_2"/>
</dbReference>
<comment type="caution">
    <text evidence="3">The sequence shown here is derived from an EMBL/GenBank/DDBJ whole genome shotgun (WGS) entry which is preliminary data.</text>
</comment>
<comment type="similarity">
    <text evidence="1">Belongs to the ComF/GntX family.</text>
</comment>
<proteinExistence type="inferred from homology"/>
<reference evidence="3 4" key="1">
    <citation type="submission" date="2023-11" db="EMBL/GenBank/DDBJ databases">
        <title>Gilvimarinus fulvus sp. nov., isolated from the surface of Kelp.</title>
        <authorList>
            <person name="Sun Y.Y."/>
            <person name="Gong Y."/>
            <person name="Du Z.J."/>
        </authorList>
    </citation>
    <scope>NUCLEOTIDE SEQUENCE [LARGE SCALE GENOMIC DNA]</scope>
    <source>
        <strain evidence="3 4">SDUM040013</strain>
    </source>
</reference>
<dbReference type="RefSeq" id="WP_302722937.1">
    <property type="nucleotide sequence ID" value="NZ_JAULRU010000577.1"/>
</dbReference>
<evidence type="ECO:0000313" key="4">
    <source>
        <dbReference type="Proteomes" id="UP001273505"/>
    </source>
</evidence>
<dbReference type="InterPro" id="IPR029057">
    <property type="entry name" value="PRTase-like"/>
</dbReference>